<sequence length="209" mass="23379">MCLIPISGFNDMPTLIPTPRAKKFGHAMLLVLVFHVVLAILEFSALSIIDGMFDLIGAVIGYCAIRDPNRYNVYQVLCYSIYTGMDFFWGSVRIILLATKATKVPGNTEWQYKLYVITVVAGTVFYLIACIVSNFLYRELRRILRELSEPHAWAPVEGSQGNDLNNQNPQEVGSVRYDSIGPEGDRFPGTAYKIGGQQSEKSRLVSESE</sequence>
<organism evidence="3">
    <name type="scientific">Amorphochlora amoebiformis</name>
    <dbReference type="NCBI Taxonomy" id="1561963"/>
    <lineage>
        <taxon>Eukaryota</taxon>
        <taxon>Sar</taxon>
        <taxon>Rhizaria</taxon>
        <taxon>Cercozoa</taxon>
        <taxon>Chlorarachniophyceae</taxon>
        <taxon>Amorphochlora</taxon>
    </lineage>
</organism>
<feature type="transmembrane region" description="Helical" evidence="2">
    <location>
        <begin position="116"/>
        <end position="137"/>
    </location>
</feature>
<protein>
    <submittedName>
        <fullName evidence="3">Uncharacterized protein</fullName>
    </submittedName>
</protein>
<feature type="transmembrane region" description="Helical" evidence="2">
    <location>
        <begin position="47"/>
        <end position="65"/>
    </location>
</feature>
<dbReference type="AlphaFoldDB" id="A0A7S0DQM9"/>
<keyword evidence="2" id="KW-1133">Transmembrane helix</keyword>
<feature type="transmembrane region" description="Helical" evidence="2">
    <location>
        <begin position="24"/>
        <end position="41"/>
    </location>
</feature>
<accession>A0A7S0DQM9</accession>
<gene>
    <name evidence="3" type="ORF">LAMO00422_LOCUS20387</name>
</gene>
<feature type="region of interest" description="Disordered" evidence="1">
    <location>
        <begin position="158"/>
        <end position="209"/>
    </location>
</feature>
<feature type="compositionally biased region" description="Polar residues" evidence="1">
    <location>
        <begin position="159"/>
        <end position="171"/>
    </location>
</feature>
<keyword evidence="2" id="KW-0472">Membrane</keyword>
<name>A0A7S0DQM9_9EUKA</name>
<evidence type="ECO:0000256" key="1">
    <source>
        <dbReference type="SAM" id="MobiDB-lite"/>
    </source>
</evidence>
<reference evidence="3" key="1">
    <citation type="submission" date="2021-01" db="EMBL/GenBank/DDBJ databases">
        <authorList>
            <person name="Corre E."/>
            <person name="Pelletier E."/>
            <person name="Niang G."/>
            <person name="Scheremetjew M."/>
            <person name="Finn R."/>
            <person name="Kale V."/>
            <person name="Holt S."/>
            <person name="Cochrane G."/>
            <person name="Meng A."/>
            <person name="Brown T."/>
            <person name="Cohen L."/>
        </authorList>
    </citation>
    <scope>NUCLEOTIDE SEQUENCE</scope>
    <source>
        <strain evidence="3">CCMP2058</strain>
    </source>
</reference>
<feature type="transmembrane region" description="Helical" evidence="2">
    <location>
        <begin position="77"/>
        <end position="96"/>
    </location>
</feature>
<evidence type="ECO:0000256" key="2">
    <source>
        <dbReference type="SAM" id="Phobius"/>
    </source>
</evidence>
<evidence type="ECO:0000313" key="3">
    <source>
        <dbReference type="EMBL" id="CAD8461427.1"/>
    </source>
</evidence>
<keyword evidence="2" id="KW-0812">Transmembrane</keyword>
<proteinExistence type="predicted"/>
<feature type="compositionally biased region" description="Basic and acidic residues" evidence="1">
    <location>
        <begin position="200"/>
        <end position="209"/>
    </location>
</feature>
<dbReference type="EMBL" id="HBEM01029903">
    <property type="protein sequence ID" value="CAD8461427.1"/>
    <property type="molecule type" value="Transcribed_RNA"/>
</dbReference>